<dbReference type="RefSeq" id="WP_110858367.1">
    <property type="nucleotide sequence ID" value="NZ_LS991949.1"/>
</dbReference>
<evidence type="ECO:0000313" key="4">
    <source>
        <dbReference type="Proteomes" id="UP000247715"/>
    </source>
</evidence>
<dbReference type="KEGG" id="mala:NCTC10135_00893"/>
<protein>
    <submittedName>
        <fullName evidence="2">Uncharacterized protein</fullName>
    </submittedName>
</protein>
<reference evidence="3" key="2">
    <citation type="submission" date="2018-06" db="EMBL/GenBank/DDBJ databases">
        <authorList>
            <consortium name="Pathogen Informatics"/>
            <person name="Doyle S."/>
        </authorList>
    </citation>
    <scope>NUCLEOTIDE SEQUENCE</scope>
    <source>
        <strain evidence="3">NCTC10135</strain>
    </source>
</reference>
<dbReference type="Proteomes" id="UP000247715">
    <property type="component" value="Unassembled WGS sequence"/>
</dbReference>
<keyword evidence="1" id="KW-0175">Coiled coil</keyword>
<reference evidence="5" key="3">
    <citation type="submission" date="2018-06" db="EMBL/GenBank/DDBJ databases">
        <authorList>
            <consortium name="Pathogen Informatics"/>
        </authorList>
    </citation>
    <scope>NUCLEOTIDE SEQUENCE [LARGE SCALE GENOMIC DNA]</scope>
    <source>
        <strain evidence="5">NCTC10135</strain>
    </source>
</reference>
<dbReference type="AlphaFoldDB" id="A0A318UIS7"/>
<organism evidence="2 4">
    <name type="scientific">Metamycoplasma alkalescens</name>
    <dbReference type="NCBI Taxonomy" id="45363"/>
    <lineage>
        <taxon>Bacteria</taxon>
        <taxon>Bacillati</taxon>
        <taxon>Mycoplasmatota</taxon>
        <taxon>Mycoplasmoidales</taxon>
        <taxon>Metamycoplasmataceae</taxon>
        <taxon>Metamycoplasma</taxon>
    </lineage>
</organism>
<dbReference type="EMBL" id="QKLP01000008">
    <property type="protein sequence ID" value="PYF42616.1"/>
    <property type="molecule type" value="Genomic_DNA"/>
</dbReference>
<sequence length="136" mass="16381">MYKKFLDTIISYHESYNKYLEELKKQKNNTLFESQKEDITKELEFSETNFDVVFPKLQEKFVEIEKQLKEIQTKKEFETKNFNKIHNEVELAISKLLDIDLKIESIEAILSKLVNEKQTLENLRKEISINIFKEKE</sequence>
<gene>
    <name evidence="2" type="ORF">BCF88_10822</name>
    <name evidence="3" type="ORF">NCTC10135_00893</name>
</gene>
<feature type="coiled-coil region" evidence="1">
    <location>
        <begin position="54"/>
        <end position="130"/>
    </location>
</feature>
<evidence type="ECO:0000313" key="2">
    <source>
        <dbReference type="EMBL" id="PYF42616.1"/>
    </source>
</evidence>
<evidence type="ECO:0000313" key="5">
    <source>
        <dbReference type="Proteomes" id="UP000259864"/>
    </source>
</evidence>
<proteinExistence type="predicted"/>
<evidence type="ECO:0000313" key="3">
    <source>
        <dbReference type="EMBL" id="SYV90369.1"/>
    </source>
</evidence>
<accession>A0A318UIS7</accession>
<reference evidence="2 4" key="1">
    <citation type="submission" date="2018-06" db="EMBL/GenBank/DDBJ databases">
        <title>Genomic Encyclopedia of Archaeal and Bacterial Type Strains, Phase II (KMG-II): from individual species to whole genera.</title>
        <authorList>
            <person name="Goeker M."/>
        </authorList>
    </citation>
    <scope>NUCLEOTIDE SEQUENCE [LARGE SCALE GENOMIC DNA]</scope>
    <source>
        <strain evidence="2 4">ATCC 29103</strain>
    </source>
</reference>
<dbReference type="Proteomes" id="UP000259864">
    <property type="component" value="Chromosome 1"/>
</dbReference>
<name>A0A318UIS7_9BACT</name>
<evidence type="ECO:0000256" key="1">
    <source>
        <dbReference type="SAM" id="Coils"/>
    </source>
</evidence>
<dbReference type="EMBL" id="LS991949">
    <property type="protein sequence ID" value="SYV90369.1"/>
    <property type="molecule type" value="Genomic_DNA"/>
</dbReference>